<feature type="signal peptide" evidence="3">
    <location>
        <begin position="1"/>
        <end position="24"/>
    </location>
</feature>
<accession>F3QI71</accession>
<name>F3QI71_9BURK</name>
<dbReference type="InterPro" id="IPR029039">
    <property type="entry name" value="Flavoprotein-like_sf"/>
</dbReference>
<keyword evidence="2" id="KW-0288">FMN</keyword>
<sequence>MFGRRIFLLGAAYFMVGFTRPSGAAESRTLVAFFSRLPEMPFGADAVTHATASTGNVEEAAKTIGTLTGADLYAIRSSRKYPVLHRQNSIEAKKELDENARPPLSSPSVDLSKYSTVFIGFPIWWYEEPMIVRSFLEKYDWQGKTVIPFCVSMEVGIDRAENNIKRFCKGARVLSGRRFESGQTVRPDEITAWLKTIQKENE</sequence>
<dbReference type="GO" id="GO:0010181">
    <property type="term" value="F:FMN binding"/>
    <property type="evidence" value="ECO:0007669"/>
    <property type="project" value="InterPro"/>
</dbReference>
<feature type="chain" id="PRO_5003305987" description="Flavodoxin-like domain-containing protein" evidence="3">
    <location>
        <begin position="25"/>
        <end position="202"/>
    </location>
</feature>
<dbReference type="EMBL" id="AFBP01000014">
    <property type="protein sequence ID" value="EGG56688.1"/>
    <property type="molecule type" value="Genomic_DNA"/>
</dbReference>
<dbReference type="AlphaFoldDB" id="F3QI71"/>
<dbReference type="Pfam" id="PF12682">
    <property type="entry name" value="Flavodoxin_4"/>
    <property type="match status" value="1"/>
</dbReference>
<feature type="domain" description="Flavodoxin-like" evidence="4">
    <location>
        <begin position="53"/>
        <end position="196"/>
    </location>
</feature>
<evidence type="ECO:0000313" key="5">
    <source>
        <dbReference type="EMBL" id="EGG56688.1"/>
    </source>
</evidence>
<dbReference type="PANTHER" id="PTHR39201:SF1">
    <property type="entry name" value="FLAVODOXIN-LIKE DOMAIN-CONTAINING PROTEIN"/>
    <property type="match status" value="1"/>
</dbReference>
<dbReference type="RefSeq" id="WP_008863639.1">
    <property type="nucleotide sequence ID" value="NZ_GL883687.1"/>
</dbReference>
<keyword evidence="6" id="KW-1185">Reference proteome</keyword>
<dbReference type="GeneID" id="43348115"/>
<dbReference type="PANTHER" id="PTHR39201">
    <property type="entry name" value="EXPORTED PROTEIN-RELATED"/>
    <property type="match status" value="1"/>
</dbReference>
<comment type="caution">
    <text evidence="5">The sequence shown here is derived from an EMBL/GenBank/DDBJ whole genome shotgun (WGS) entry which is preliminary data.</text>
</comment>
<dbReference type="Proteomes" id="UP000005156">
    <property type="component" value="Unassembled WGS sequence"/>
</dbReference>
<dbReference type="HOGENOM" id="CLU_068890_0_0_4"/>
<dbReference type="InterPro" id="IPR008254">
    <property type="entry name" value="Flavodoxin/NO_synth"/>
</dbReference>
<dbReference type="OrthoDB" id="9806505at2"/>
<evidence type="ECO:0000256" key="2">
    <source>
        <dbReference type="ARBA" id="ARBA00022643"/>
    </source>
</evidence>
<proteinExistence type="predicted"/>
<dbReference type="Gene3D" id="3.40.50.360">
    <property type="match status" value="1"/>
</dbReference>
<dbReference type="SUPFAM" id="SSF52218">
    <property type="entry name" value="Flavoproteins"/>
    <property type="match status" value="1"/>
</dbReference>
<reference evidence="5 6" key="1">
    <citation type="submission" date="2011-02" db="EMBL/GenBank/DDBJ databases">
        <authorList>
            <person name="Weinstock G."/>
            <person name="Sodergren E."/>
            <person name="Clifton S."/>
            <person name="Fulton L."/>
            <person name="Fulton B."/>
            <person name="Courtney L."/>
            <person name="Fronick C."/>
            <person name="Harrison M."/>
            <person name="Strong C."/>
            <person name="Farmer C."/>
            <person name="Delahaunty K."/>
            <person name="Markovic C."/>
            <person name="Hall O."/>
            <person name="Minx P."/>
            <person name="Tomlinson C."/>
            <person name="Mitreva M."/>
            <person name="Hou S."/>
            <person name="Chen J."/>
            <person name="Wollam A."/>
            <person name="Pepin K.H."/>
            <person name="Johnson M."/>
            <person name="Bhonagiri V."/>
            <person name="Zhang X."/>
            <person name="Suruliraj S."/>
            <person name="Warren W."/>
            <person name="Chinwalla A."/>
            <person name="Mardis E.R."/>
            <person name="Wilson R.K."/>
        </authorList>
    </citation>
    <scope>NUCLEOTIDE SEQUENCE [LARGE SCALE GENOMIC DNA]</scope>
    <source>
        <strain evidence="5 6">YIT 11859</strain>
    </source>
</reference>
<evidence type="ECO:0000256" key="1">
    <source>
        <dbReference type="ARBA" id="ARBA00022630"/>
    </source>
</evidence>
<evidence type="ECO:0000256" key="3">
    <source>
        <dbReference type="SAM" id="SignalP"/>
    </source>
</evidence>
<evidence type="ECO:0000313" key="6">
    <source>
        <dbReference type="Proteomes" id="UP000005156"/>
    </source>
</evidence>
<keyword evidence="1" id="KW-0285">Flavoprotein</keyword>
<gene>
    <name evidence="5" type="ORF">HMPREF9439_00618</name>
</gene>
<evidence type="ECO:0000259" key="4">
    <source>
        <dbReference type="Pfam" id="PF12682"/>
    </source>
</evidence>
<dbReference type="eggNOG" id="COG0716">
    <property type="taxonomic scope" value="Bacteria"/>
</dbReference>
<organism evidence="5 6">
    <name type="scientific">Parasutterella excrementihominis YIT 11859</name>
    <dbReference type="NCBI Taxonomy" id="762966"/>
    <lineage>
        <taxon>Bacteria</taxon>
        <taxon>Pseudomonadati</taxon>
        <taxon>Pseudomonadota</taxon>
        <taxon>Betaproteobacteria</taxon>
        <taxon>Burkholderiales</taxon>
        <taxon>Sutterellaceae</taxon>
        <taxon>Parasutterella</taxon>
    </lineage>
</organism>
<keyword evidence="3" id="KW-0732">Signal</keyword>
<protein>
    <recommendedName>
        <fullName evidence="4">Flavodoxin-like domain-containing protein</fullName>
    </recommendedName>
</protein>